<dbReference type="InterPro" id="IPR002575">
    <property type="entry name" value="Aminoglycoside_PTrfase"/>
</dbReference>
<dbReference type="Pfam" id="PF01636">
    <property type="entry name" value="APH"/>
    <property type="match status" value="1"/>
</dbReference>
<name>A0ABU2MP38_9ACTN</name>
<protein>
    <submittedName>
        <fullName evidence="2">Aminoglycoside phosphotransferase family protein</fullName>
        <ecNumber evidence="2">2.7.1.-</ecNumber>
    </submittedName>
</protein>
<feature type="domain" description="Aminoglycoside phosphotransferase" evidence="1">
    <location>
        <begin position="51"/>
        <end position="252"/>
    </location>
</feature>
<accession>A0ABU2MP38</accession>
<dbReference type="EC" id="2.7.1.-" evidence="2"/>
<dbReference type="InterPro" id="IPR011009">
    <property type="entry name" value="Kinase-like_dom_sf"/>
</dbReference>
<comment type="caution">
    <text evidence="2">The sequence shown here is derived from an EMBL/GenBank/DDBJ whole genome shotgun (WGS) entry which is preliminary data.</text>
</comment>
<evidence type="ECO:0000313" key="3">
    <source>
        <dbReference type="Proteomes" id="UP001183246"/>
    </source>
</evidence>
<evidence type="ECO:0000313" key="2">
    <source>
        <dbReference type="EMBL" id="MDT0343376.1"/>
    </source>
</evidence>
<dbReference type="PANTHER" id="PTHR40086">
    <property type="entry name" value="PHOSPHOTRANSFERASE YTMP-RELATED"/>
    <property type="match status" value="1"/>
</dbReference>
<gene>
    <name evidence="2" type="ORF">RM590_12230</name>
</gene>
<dbReference type="Gene3D" id="3.90.1200.10">
    <property type="match status" value="1"/>
</dbReference>
<reference evidence="3" key="1">
    <citation type="submission" date="2023-07" db="EMBL/GenBank/DDBJ databases">
        <title>30 novel species of actinomycetes from the DSMZ collection.</title>
        <authorList>
            <person name="Nouioui I."/>
        </authorList>
    </citation>
    <scope>NUCLEOTIDE SEQUENCE [LARGE SCALE GENOMIC DNA]</scope>
    <source>
        <strain evidence="3">DSM 44938</strain>
    </source>
</reference>
<dbReference type="EMBL" id="JAVREL010000005">
    <property type="protein sequence ID" value="MDT0343376.1"/>
    <property type="molecule type" value="Genomic_DNA"/>
</dbReference>
<sequence>MSQPLPRSTLRGHHRVWQVLRAEGELAPPGRLKAGLPRPGVHRFDPRCFTNEEDVLVELAQLGMKRIAPVYRLGPGDMRVHGYIEGEPLSVSRPPGTALSRSEIAQLADLFGQLGTIPPAALERVHACPSFLRPYTSRDFLRGLVRFTRRRVYAVHGPALRGLFHALRVDPAVLAPTGPLVRSAALLADRPFCLLHGDLHRDNLIVAEADGMLWTIDWELALIGDPLYDLATHLHLMRYPPTQEHAVLTRWARVMEGQLPGSTAGLSRDLPRYLAYKRVQSVFTDVIRQAHLVRATPPDELPEQLGRAGELVSAALRGAARTLGLGKVPGPRAVEAVYAAFSAVPTAPSAVPAPAGRAATRHAGP</sequence>
<evidence type="ECO:0000259" key="1">
    <source>
        <dbReference type="Pfam" id="PF01636"/>
    </source>
</evidence>
<dbReference type="InterPro" id="IPR052077">
    <property type="entry name" value="CcrZ_PhaseVar_Mediator"/>
</dbReference>
<keyword evidence="2" id="KW-0808">Transferase</keyword>
<dbReference type="PANTHER" id="PTHR40086:SF1">
    <property type="entry name" value="CELL CYCLE REGULATOR CCRZ"/>
    <property type="match status" value="1"/>
</dbReference>
<dbReference type="Proteomes" id="UP001183246">
    <property type="component" value="Unassembled WGS sequence"/>
</dbReference>
<dbReference type="SUPFAM" id="SSF56112">
    <property type="entry name" value="Protein kinase-like (PK-like)"/>
    <property type="match status" value="1"/>
</dbReference>
<organism evidence="2 3">
    <name type="scientific">Streptomyces litchfieldiae</name>
    <dbReference type="NCBI Taxonomy" id="3075543"/>
    <lineage>
        <taxon>Bacteria</taxon>
        <taxon>Bacillati</taxon>
        <taxon>Actinomycetota</taxon>
        <taxon>Actinomycetes</taxon>
        <taxon>Kitasatosporales</taxon>
        <taxon>Streptomycetaceae</taxon>
        <taxon>Streptomyces</taxon>
    </lineage>
</organism>
<keyword evidence="3" id="KW-1185">Reference proteome</keyword>
<proteinExistence type="predicted"/>
<dbReference type="GO" id="GO:0016740">
    <property type="term" value="F:transferase activity"/>
    <property type="evidence" value="ECO:0007669"/>
    <property type="project" value="UniProtKB-KW"/>
</dbReference>
<dbReference type="RefSeq" id="WP_311704500.1">
    <property type="nucleotide sequence ID" value="NZ_JAVREL010000005.1"/>
</dbReference>